<dbReference type="InterPro" id="IPR011856">
    <property type="entry name" value="tRNA_endonuc-like_dom_sf"/>
</dbReference>
<sequence length="137" mass="15488">MSEPSIKKLTSGIEAEYFVLSQLYRMGFDAHITLGSRKSIDIAVILRNGTAISIDVKSLKYYSSFPVDNALQKNGHFLVFVPYDNKKGDITFFPKTYVVPSTELDKVVTEFNGKRRVLRGQLDEGSYLNAWHHLGEP</sequence>
<comment type="caution">
    <text evidence="1">The sequence shown here is derived from an EMBL/GenBank/DDBJ whole genome shotgun (WGS) entry which is preliminary data.</text>
</comment>
<evidence type="ECO:0000313" key="1">
    <source>
        <dbReference type="EMBL" id="MDH0125767.1"/>
    </source>
</evidence>
<protein>
    <recommendedName>
        <fullName evidence="3">PD(D/E)XK endonuclease domain-containing protein</fullName>
    </recommendedName>
</protein>
<dbReference type="EMBL" id="JAODYY010000008">
    <property type="protein sequence ID" value="MDH0125767.1"/>
    <property type="molecule type" value="Genomic_DNA"/>
</dbReference>
<dbReference type="GO" id="GO:0003676">
    <property type="term" value="F:nucleic acid binding"/>
    <property type="evidence" value="ECO:0007669"/>
    <property type="project" value="InterPro"/>
</dbReference>
<name>A0AA42KUP3_9HYPH</name>
<dbReference type="Gene3D" id="3.40.1350.10">
    <property type="match status" value="1"/>
</dbReference>
<evidence type="ECO:0008006" key="3">
    <source>
        <dbReference type="Google" id="ProtNLM"/>
    </source>
</evidence>
<accession>A0AA42KUP3</accession>
<proteinExistence type="predicted"/>
<dbReference type="Proteomes" id="UP001158087">
    <property type="component" value="Unassembled WGS sequence"/>
</dbReference>
<dbReference type="AlphaFoldDB" id="A0AA42KUP3"/>
<gene>
    <name evidence="1" type="ORF">N7376_17315</name>
</gene>
<organism evidence="1 2">
    <name type="scientific">Brucella intermedia GD04153</name>
    <dbReference type="NCBI Taxonomy" id="2975438"/>
    <lineage>
        <taxon>Bacteria</taxon>
        <taxon>Pseudomonadati</taxon>
        <taxon>Pseudomonadota</taxon>
        <taxon>Alphaproteobacteria</taxon>
        <taxon>Hyphomicrobiales</taxon>
        <taxon>Brucellaceae</taxon>
        <taxon>Brucella/Ochrobactrum group</taxon>
        <taxon>Brucella</taxon>
    </lineage>
</organism>
<evidence type="ECO:0000313" key="2">
    <source>
        <dbReference type="Proteomes" id="UP001158087"/>
    </source>
</evidence>
<reference evidence="1" key="1">
    <citation type="submission" date="2022-09" db="EMBL/GenBank/DDBJ databases">
        <title>Intensive care unit water sources are persistently colonized with multi-drug resistant bacteria and are the site of extensive horizontal gene transfer of antibiotic resistance genes.</title>
        <authorList>
            <person name="Diorio-Toth L."/>
        </authorList>
    </citation>
    <scope>NUCLEOTIDE SEQUENCE</scope>
    <source>
        <strain evidence="1">GD04153</strain>
    </source>
</reference>